<evidence type="ECO:0000256" key="1">
    <source>
        <dbReference type="SAM" id="MobiDB-lite"/>
    </source>
</evidence>
<evidence type="ECO:0000313" key="3">
    <source>
        <dbReference type="EMBL" id="RUR21825.1"/>
    </source>
</evidence>
<reference evidence="2 4" key="1">
    <citation type="submission" date="2018-05" db="EMBL/GenBank/DDBJ databases">
        <title>Legionella qingyii sp.nov., whole genome shotgun sequence.</title>
        <authorList>
            <person name="Wu H."/>
            <person name="Zhu Q."/>
            <person name="Hu C."/>
        </authorList>
    </citation>
    <scope>NUCLEOTIDE SEQUENCE [LARGE SCALE GENOMIC DNA]</scope>
    <source>
        <strain evidence="2 4">HEB18</strain>
    </source>
</reference>
<dbReference type="EMBL" id="RZGX01000014">
    <property type="protein sequence ID" value="RUR21825.1"/>
    <property type="molecule type" value="Genomic_DNA"/>
</dbReference>
<dbReference type="RefSeq" id="WP_110142664.1">
    <property type="nucleotide sequence ID" value="NZ_QHJG01000016.1"/>
</dbReference>
<dbReference type="Proteomes" id="UP000287374">
    <property type="component" value="Unassembled WGS sequence"/>
</dbReference>
<evidence type="ECO:0000313" key="5">
    <source>
        <dbReference type="Proteomes" id="UP000287374"/>
    </source>
</evidence>
<comment type="caution">
    <text evidence="2">The sequence shown here is derived from an EMBL/GenBank/DDBJ whole genome shotgun (WGS) entry which is preliminary data.</text>
</comment>
<organism evidence="2 4">
    <name type="scientific">Legionella qingyii</name>
    <dbReference type="NCBI Taxonomy" id="2184757"/>
    <lineage>
        <taxon>Bacteria</taxon>
        <taxon>Pseudomonadati</taxon>
        <taxon>Pseudomonadota</taxon>
        <taxon>Gammaproteobacteria</taxon>
        <taxon>Legionellales</taxon>
        <taxon>Legionellaceae</taxon>
        <taxon>Legionella</taxon>
    </lineage>
</organism>
<proteinExistence type="predicted"/>
<protein>
    <submittedName>
        <fullName evidence="2">Uncharacterized protein</fullName>
    </submittedName>
</protein>
<dbReference type="OrthoDB" id="5649167at2"/>
<dbReference type="EMBL" id="QHJG01000016">
    <property type="protein sequence ID" value="PWY55580.1"/>
    <property type="molecule type" value="Genomic_DNA"/>
</dbReference>
<gene>
    <name evidence="2" type="ORF">DGG96_10725</name>
    <name evidence="3" type="ORF">ELY20_11445</name>
</gene>
<accession>A0A317U5C2</accession>
<evidence type="ECO:0000313" key="2">
    <source>
        <dbReference type="EMBL" id="PWY55580.1"/>
    </source>
</evidence>
<evidence type="ECO:0000313" key="4">
    <source>
        <dbReference type="Proteomes" id="UP000247152"/>
    </source>
</evidence>
<sequence>MQSNLEINTRYSAWKEKYVKYLEENNSGRHGYQHNFYANLLIENFENIFPDYLSIKVNEQFTDLVNKYSFELRVAYGYEWDKSKVEASNHPKFLEFLDELKKNGFLFQPEIKKLAPHLAQVSRTSRDSFFGKLPQDYLDTLANFLEPQLSFHDSATKMKEELHIAHAFYDTIRLFSYEEDDIAFSQSTGTHVVLTTYDSFKNWFSELPLRENIPLNPDYGMYKVNENTLAINSGPKTPGIQIQKMGDTFIVCNNLTADNATSKMPPDELKLARKSHLVTLLTALKQTLQAEPKKVQTEIKQQEQESVPKTEEICSIQ</sequence>
<keyword evidence="5" id="KW-1185">Reference proteome</keyword>
<dbReference type="AlphaFoldDB" id="A0A317U5C2"/>
<dbReference type="Proteomes" id="UP000247152">
    <property type="component" value="Unassembled WGS sequence"/>
</dbReference>
<name>A0A317U5C2_9GAMM</name>
<feature type="region of interest" description="Disordered" evidence="1">
    <location>
        <begin position="296"/>
        <end position="317"/>
    </location>
</feature>
<reference evidence="3 5" key="2">
    <citation type="submission" date="2018-12" db="EMBL/GenBank/DDBJ databases">
        <title>Legionella sp,whole genome shotgun sequence.</title>
        <authorList>
            <person name="Wu H."/>
        </authorList>
    </citation>
    <scope>NUCLEOTIDE SEQUENCE [LARGE SCALE GENOMIC DNA]</scope>
    <source>
        <strain evidence="5">km489</strain>
        <strain evidence="3">Km489</strain>
    </source>
</reference>